<name>A0A848ATR0_9BACT</name>
<gene>
    <name evidence="1" type="ORF">HF882_07165</name>
</gene>
<organism evidence="1 2">
    <name type="scientific">Victivallis vadensis</name>
    <dbReference type="NCBI Taxonomy" id="172901"/>
    <lineage>
        <taxon>Bacteria</taxon>
        <taxon>Pseudomonadati</taxon>
        <taxon>Lentisphaerota</taxon>
        <taxon>Lentisphaeria</taxon>
        <taxon>Victivallales</taxon>
        <taxon>Victivallaceae</taxon>
        <taxon>Victivallis</taxon>
    </lineage>
</organism>
<accession>A0A848ATR0</accession>
<evidence type="ECO:0000313" key="2">
    <source>
        <dbReference type="Proteomes" id="UP000576225"/>
    </source>
</evidence>
<dbReference type="EMBL" id="JABAEW010000010">
    <property type="protein sequence ID" value="NMD86361.1"/>
    <property type="molecule type" value="Genomic_DNA"/>
</dbReference>
<dbReference type="AlphaFoldDB" id="A0A848ATR0"/>
<proteinExistence type="predicted"/>
<comment type="caution">
    <text evidence="1">The sequence shown here is derived from an EMBL/GenBank/DDBJ whole genome shotgun (WGS) entry which is preliminary data.</text>
</comment>
<evidence type="ECO:0000313" key="1">
    <source>
        <dbReference type="EMBL" id="NMD86361.1"/>
    </source>
</evidence>
<dbReference type="RefSeq" id="WP_168962130.1">
    <property type="nucleotide sequence ID" value="NZ_JABAEW010000010.1"/>
</dbReference>
<protein>
    <submittedName>
        <fullName evidence="1">Uncharacterized protein</fullName>
    </submittedName>
</protein>
<sequence>MQLLKNGGANGAERVPEAVGQIGRTLEERAELTAVFLESPMTGKMFPAMEGFPEGDAKEIIWKACDNHRDEMSFSRAVFEFHAARYGRGDSLIYLLKEEGKYHCMLDFVGGEFAREELARLLHMPFDSAAMLEYVMANRAGLRFDAVERRYVLKREEEK</sequence>
<dbReference type="Proteomes" id="UP000576225">
    <property type="component" value="Unassembled WGS sequence"/>
</dbReference>
<reference evidence="1 2" key="1">
    <citation type="submission" date="2020-04" db="EMBL/GenBank/DDBJ databases">
        <authorList>
            <person name="Hitch T.C.A."/>
            <person name="Wylensek D."/>
            <person name="Clavel T."/>
        </authorList>
    </citation>
    <scope>NUCLEOTIDE SEQUENCE [LARGE SCALE GENOMIC DNA]</scope>
    <source>
        <strain evidence="1 2">COR2-253-APC-1A</strain>
    </source>
</reference>